<sequence>MSSLIKWIVACLAVLTVYRNRYKIVNLLLGQYFIRKLMVRYSMQLPFLRDRLMQTTFKM</sequence>
<gene>
    <name evidence="1" type="ORF">SAMN05877753_102127</name>
</gene>
<accession>A0A285CLQ1</accession>
<dbReference type="OrthoDB" id="2696719at2"/>
<evidence type="ECO:0000313" key="2">
    <source>
        <dbReference type="Proteomes" id="UP000219546"/>
    </source>
</evidence>
<protein>
    <submittedName>
        <fullName evidence="1">Uncharacterized protein</fullName>
    </submittedName>
</protein>
<proteinExistence type="predicted"/>
<evidence type="ECO:0000313" key="1">
    <source>
        <dbReference type="EMBL" id="SNX67923.1"/>
    </source>
</evidence>
<dbReference type="Proteomes" id="UP000219546">
    <property type="component" value="Unassembled WGS sequence"/>
</dbReference>
<reference evidence="1 2" key="1">
    <citation type="submission" date="2017-08" db="EMBL/GenBank/DDBJ databases">
        <authorList>
            <person name="de Groot N.N."/>
        </authorList>
    </citation>
    <scope>NUCLEOTIDE SEQUENCE [LARGE SCALE GENOMIC DNA]</scope>
    <source>
        <strain evidence="1 2">JC228</strain>
    </source>
</reference>
<keyword evidence="2" id="KW-1185">Reference proteome</keyword>
<dbReference type="RefSeq" id="WP_097157334.1">
    <property type="nucleotide sequence ID" value="NZ_JBEPMQ010000013.1"/>
</dbReference>
<dbReference type="EMBL" id="OAOP01000002">
    <property type="protein sequence ID" value="SNX67923.1"/>
    <property type="molecule type" value="Genomic_DNA"/>
</dbReference>
<name>A0A285CLQ1_9BACI</name>
<dbReference type="AlphaFoldDB" id="A0A285CLQ1"/>
<organism evidence="1 2">
    <name type="scientific">Bacillus oleivorans</name>
    <dbReference type="NCBI Taxonomy" id="1448271"/>
    <lineage>
        <taxon>Bacteria</taxon>
        <taxon>Bacillati</taxon>
        <taxon>Bacillota</taxon>
        <taxon>Bacilli</taxon>
        <taxon>Bacillales</taxon>
        <taxon>Bacillaceae</taxon>
        <taxon>Bacillus</taxon>
    </lineage>
</organism>